<evidence type="ECO:0000313" key="2">
    <source>
        <dbReference type="Proteomes" id="UP000234789"/>
    </source>
</evidence>
<dbReference type="EMBL" id="NFEZ01000004">
    <property type="protein sequence ID" value="PLT44849.1"/>
    <property type="molecule type" value="Genomic_DNA"/>
</dbReference>
<gene>
    <name evidence="1" type="ORF">B8V81_3280</name>
</gene>
<evidence type="ECO:0000313" key="1">
    <source>
        <dbReference type="EMBL" id="PLT44849.1"/>
    </source>
</evidence>
<dbReference type="Proteomes" id="UP000234789">
    <property type="component" value="Unassembled WGS sequence"/>
</dbReference>
<protein>
    <submittedName>
        <fullName evidence="1">Uncharacterized protein</fullName>
    </submittedName>
</protein>
<dbReference type="AlphaFoldDB" id="A0A2N5N3G7"/>
<sequence length="38" mass="4140">MMPMQKPPQGKQEAVASCPPEAVFLDGAKFNYARRSSA</sequence>
<reference evidence="1 2" key="1">
    <citation type="submission" date="2017-05" db="EMBL/GenBank/DDBJ databases">
        <title>Functional genome analysis of Paenibacillus pasadenensis strain R16: insights on endophytic life style and antifungal activity.</title>
        <authorList>
            <person name="Passera A."/>
            <person name="Marcolungo L."/>
            <person name="Casati P."/>
            <person name="Brasca M."/>
            <person name="Quaglino F."/>
            <person name="Delledonne M."/>
        </authorList>
    </citation>
    <scope>NUCLEOTIDE SEQUENCE [LARGE SCALE GENOMIC DNA]</scope>
    <source>
        <strain evidence="1 2">R16</strain>
    </source>
</reference>
<accession>A0A2N5N3G7</accession>
<keyword evidence="2" id="KW-1185">Reference proteome</keyword>
<name>A0A2N5N3G7_9BACL</name>
<comment type="caution">
    <text evidence="1">The sequence shown here is derived from an EMBL/GenBank/DDBJ whole genome shotgun (WGS) entry which is preliminary data.</text>
</comment>
<organism evidence="1 2">
    <name type="scientific">Paenibacillus pasadenensis</name>
    <dbReference type="NCBI Taxonomy" id="217090"/>
    <lineage>
        <taxon>Bacteria</taxon>
        <taxon>Bacillati</taxon>
        <taxon>Bacillota</taxon>
        <taxon>Bacilli</taxon>
        <taxon>Bacillales</taxon>
        <taxon>Paenibacillaceae</taxon>
        <taxon>Paenibacillus</taxon>
    </lineage>
</organism>
<proteinExistence type="predicted"/>